<protein>
    <submittedName>
        <fullName evidence="3">Ribosomal protein L32</fullName>
    </submittedName>
</protein>
<feature type="compositionally biased region" description="Basic and acidic residues" evidence="1">
    <location>
        <begin position="12"/>
        <end position="65"/>
    </location>
</feature>
<accession>A0A915HQL9</accession>
<organism evidence="2 3">
    <name type="scientific">Romanomermis culicivorax</name>
    <name type="common">Nematode worm</name>
    <dbReference type="NCBI Taxonomy" id="13658"/>
    <lineage>
        <taxon>Eukaryota</taxon>
        <taxon>Metazoa</taxon>
        <taxon>Ecdysozoa</taxon>
        <taxon>Nematoda</taxon>
        <taxon>Enoplea</taxon>
        <taxon>Dorylaimia</taxon>
        <taxon>Mermithida</taxon>
        <taxon>Mermithoidea</taxon>
        <taxon>Mermithidae</taxon>
        <taxon>Romanomermis</taxon>
    </lineage>
</organism>
<feature type="compositionally biased region" description="Basic residues" evidence="1">
    <location>
        <begin position="1"/>
        <end position="11"/>
    </location>
</feature>
<feature type="region of interest" description="Disordered" evidence="1">
    <location>
        <begin position="1"/>
        <end position="65"/>
    </location>
</feature>
<keyword evidence="2" id="KW-1185">Reference proteome</keyword>
<dbReference type="WBParaSite" id="nRc.2.0.1.t03806-RA">
    <property type="protein sequence ID" value="nRc.2.0.1.t03806-RA"/>
    <property type="gene ID" value="nRc.2.0.1.g03806"/>
</dbReference>
<dbReference type="Proteomes" id="UP000887565">
    <property type="component" value="Unplaced"/>
</dbReference>
<name>A0A915HQL9_ROMCU</name>
<sequence>MATLKRRPIRTRKLEKTLKSKSYTQKDQHPFIISRREKNGWDKRAASSKCDSGEKEERNKEWENS</sequence>
<evidence type="ECO:0000313" key="3">
    <source>
        <dbReference type="WBParaSite" id="nRc.2.0.1.t03806-RA"/>
    </source>
</evidence>
<dbReference type="AlphaFoldDB" id="A0A915HQL9"/>
<proteinExistence type="predicted"/>
<evidence type="ECO:0000256" key="1">
    <source>
        <dbReference type="SAM" id="MobiDB-lite"/>
    </source>
</evidence>
<evidence type="ECO:0000313" key="2">
    <source>
        <dbReference type="Proteomes" id="UP000887565"/>
    </source>
</evidence>
<reference evidence="3" key="1">
    <citation type="submission" date="2022-11" db="UniProtKB">
        <authorList>
            <consortium name="WormBaseParasite"/>
        </authorList>
    </citation>
    <scope>IDENTIFICATION</scope>
</reference>